<evidence type="ECO:0000259" key="1">
    <source>
        <dbReference type="Pfam" id="PF07969"/>
    </source>
</evidence>
<dbReference type="KEGG" id="trb:HB776_00335"/>
<dbReference type="SUPFAM" id="SSF51338">
    <property type="entry name" value="Composite domain of metallo-dependent hydrolases"/>
    <property type="match status" value="1"/>
</dbReference>
<dbReference type="PANTHER" id="PTHR22642">
    <property type="entry name" value="IMIDAZOLONEPROPIONASE"/>
    <property type="match status" value="1"/>
</dbReference>
<accession>A0A7G6TSX9</accession>
<dbReference type="Gene3D" id="3.20.20.140">
    <property type="entry name" value="Metal-dependent hydrolases"/>
    <property type="match status" value="1"/>
</dbReference>
<gene>
    <name evidence="2" type="ORF">HB776_00335</name>
</gene>
<dbReference type="Pfam" id="PF07969">
    <property type="entry name" value="Amidohydro_3"/>
    <property type="match status" value="1"/>
</dbReference>
<dbReference type="AlphaFoldDB" id="A0A7G6TSX9"/>
<dbReference type="InterPro" id="IPR011059">
    <property type="entry name" value="Metal-dep_hydrolase_composite"/>
</dbReference>
<name>A0A7G6TSX9_9BRAD</name>
<dbReference type="InterPro" id="IPR033932">
    <property type="entry name" value="YtcJ-like"/>
</dbReference>
<dbReference type="PANTHER" id="PTHR22642:SF2">
    <property type="entry name" value="PROTEIN LONG AFTER FAR-RED 3"/>
    <property type="match status" value="1"/>
</dbReference>
<dbReference type="SUPFAM" id="SSF51556">
    <property type="entry name" value="Metallo-dependent hydrolases"/>
    <property type="match status" value="1"/>
</dbReference>
<sequence length="548" mass="59504">MSQDTIVFSARKIVTMNPSRPSATHVAVQNGRIVAVGSFDEIVATSGAKVDDRFKDKVLLPGFVEGHSHIMEGMMWSLPYVGAFDRRSPEGKLVQGLPDIDAIVARLQEAEAAMTDPEAPLFAWGFDPLHIGGVSLTRQDLDRVSTTRSIMVVHASFHISNVNTIVLQRAELDRTTNISGVVMGKDGEPSGEVQGIAARFRVFRVLGTNPLSGNLTADDVNRYAASSCIQGVTTITDLHNDLADLTIEVYRAASRRDDFSVRLVPAMASVSHSPEQGVEKIKTLKASNNDKLHYGIVKLVVDGSIQGFTARLRWPGYHNGAPNGLWYIAPEELPSIVAAYHNAGIQLHIHTNGDEATEVALDAVEAAQIAKPRPDHRHTLQHCQMADAAQFKRMKSLGMCVNLFSNHVYYWGESHYELTMGPERANRLDATGTALRVGVPFAIHSDAPVTPLSPLFTAWCAVNRVSSSGRVLGKETEALTVEQALAAITINAAYTLKLDHIVGSIEAGKYADFAVLDEDPFEVAPEKLKDIAIWGTVVGGHVREAPRA</sequence>
<evidence type="ECO:0000313" key="2">
    <source>
        <dbReference type="EMBL" id="QND69861.1"/>
    </source>
</evidence>
<proteinExistence type="predicted"/>
<dbReference type="EMBL" id="CP050292">
    <property type="protein sequence ID" value="QND69861.1"/>
    <property type="molecule type" value="Genomic_DNA"/>
</dbReference>
<dbReference type="InterPro" id="IPR013108">
    <property type="entry name" value="Amidohydro_3"/>
</dbReference>
<dbReference type="Proteomes" id="UP000515291">
    <property type="component" value="Chromosome"/>
</dbReference>
<protein>
    <submittedName>
        <fullName evidence="2">Amidohydrolase</fullName>
    </submittedName>
</protein>
<dbReference type="CDD" id="cd01300">
    <property type="entry name" value="YtcJ_like"/>
    <property type="match status" value="1"/>
</dbReference>
<reference evidence="3" key="1">
    <citation type="journal article" date="2020" name="Mol. Plant Microbe">
        <title>Rhizobial microsymbionts of the narrowly endemic Oxytropis species growing in Kamchatka are characterized by significant genetic diversity and possess a set of genes that are associated with T3SS and T6SS secretion systems and can affect the development of symbiosis.</title>
        <authorList>
            <person name="Safronova V."/>
            <person name="Guro P."/>
            <person name="Sazanova A."/>
            <person name="Kuznetsova I."/>
            <person name="Belimov A."/>
            <person name="Yakubov V."/>
            <person name="Chirak E."/>
            <person name="Afonin A."/>
            <person name="Gogolev Y."/>
            <person name="Andronov E."/>
            <person name="Tikhonovich I."/>
        </authorList>
    </citation>
    <scope>NUCLEOTIDE SEQUENCE [LARGE SCALE GENOMIC DNA]</scope>
    <source>
        <strain evidence="3">581</strain>
    </source>
</reference>
<dbReference type="Gene3D" id="2.30.40.10">
    <property type="entry name" value="Urease, subunit C, domain 1"/>
    <property type="match status" value="1"/>
</dbReference>
<dbReference type="InterPro" id="IPR032466">
    <property type="entry name" value="Metal_Hydrolase"/>
</dbReference>
<evidence type="ECO:0000313" key="3">
    <source>
        <dbReference type="Proteomes" id="UP000515291"/>
    </source>
</evidence>
<dbReference type="Gene3D" id="3.10.310.70">
    <property type="match status" value="1"/>
</dbReference>
<organism evidence="2 3">
    <name type="scientific">Tardiphaga robiniae</name>
    <dbReference type="NCBI Taxonomy" id="943830"/>
    <lineage>
        <taxon>Bacteria</taxon>
        <taxon>Pseudomonadati</taxon>
        <taxon>Pseudomonadota</taxon>
        <taxon>Alphaproteobacteria</taxon>
        <taxon>Hyphomicrobiales</taxon>
        <taxon>Nitrobacteraceae</taxon>
        <taxon>Tardiphaga</taxon>
    </lineage>
</organism>
<dbReference type="GO" id="GO:0016810">
    <property type="term" value="F:hydrolase activity, acting on carbon-nitrogen (but not peptide) bonds"/>
    <property type="evidence" value="ECO:0007669"/>
    <property type="project" value="InterPro"/>
</dbReference>
<feature type="domain" description="Amidohydrolase 3" evidence="1">
    <location>
        <begin position="55"/>
        <end position="542"/>
    </location>
</feature>
<keyword evidence="2" id="KW-0378">Hydrolase</keyword>